<reference evidence="1" key="1">
    <citation type="submission" date="2020-11" db="EMBL/GenBank/DDBJ databases">
        <authorList>
            <person name="Tran Van P."/>
        </authorList>
    </citation>
    <scope>NUCLEOTIDE SEQUENCE</scope>
</reference>
<name>A0A7R9KGL8_9ACAR</name>
<dbReference type="InterPro" id="IPR032675">
    <property type="entry name" value="LRR_dom_sf"/>
</dbReference>
<dbReference type="EMBL" id="OC855731">
    <property type="protein sequence ID" value="CAD7622549.1"/>
    <property type="molecule type" value="Genomic_DNA"/>
</dbReference>
<sequence length="439" mass="51551">MAEEMNHSMISMLTTEDANEYNKQKIYAKNSIDRFGDDLCQLLLSYFSLEDHIRCECLSKQFRRTVFVSLHHICIDYKLMRQLPESNIRQILATIAIKCTNVETIDCRGMRGKYEVYVPEVLTTFRDNCRNLREIYCNLWRNCEQTMHSFGPLVTRIGGIDNIADTQAITECHRLSHLRINFFRPLFDRLLAKNLDSFELNHYLCASDEQQLSAFLAENLGLRSARFMPVNTFRRYYRQLSRLTQLRQLRLTLCLTNSNLSYLTSGQNSLCESLRTIGLNCKQLQRLTLELNTDLFRGQLMDVFNRHSLDSLKIYRRLKRLTFTVKLDLKPEVLEPLTLCHRLTHLTINFKKINDNLFVNCDNHWPRLQYLSVNTNAITRECLSHISRLPALKTFCLQCHHSNGLTNNDFKDLLSRSPKLKQIEFFVNSNRLPFNLQLV</sequence>
<keyword evidence="2" id="KW-1185">Reference proteome</keyword>
<gene>
    <name evidence="1" type="ORF">OSB1V03_LOCUS3012</name>
</gene>
<protein>
    <recommendedName>
        <fullName evidence="3">F-box domain-containing protein</fullName>
    </recommendedName>
</protein>
<evidence type="ECO:0008006" key="3">
    <source>
        <dbReference type="Google" id="ProtNLM"/>
    </source>
</evidence>
<dbReference type="Gene3D" id="3.80.10.10">
    <property type="entry name" value="Ribonuclease Inhibitor"/>
    <property type="match status" value="1"/>
</dbReference>
<evidence type="ECO:0000313" key="1">
    <source>
        <dbReference type="EMBL" id="CAD7622549.1"/>
    </source>
</evidence>
<proteinExistence type="predicted"/>
<dbReference type="EMBL" id="CAJPIZ010001156">
    <property type="protein sequence ID" value="CAG2102979.1"/>
    <property type="molecule type" value="Genomic_DNA"/>
</dbReference>
<organism evidence="1">
    <name type="scientific">Medioppia subpectinata</name>
    <dbReference type="NCBI Taxonomy" id="1979941"/>
    <lineage>
        <taxon>Eukaryota</taxon>
        <taxon>Metazoa</taxon>
        <taxon>Ecdysozoa</taxon>
        <taxon>Arthropoda</taxon>
        <taxon>Chelicerata</taxon>
        <taxon>Arachnida</taxon>
        <taxon>Acari</taxon>
        <taxon>Acariformes</taxon>
        <taxon>Sarcoptiformes</taxon>
        <taxon>Oribatida</taxon>
        <taxon>Brachypylina</taxon>
        <taxon>Oppioidea</taxon>
        <taxon>Oppiidae</taxon>
        <taxon>Medioppia</taxon>
    </lineage>
</organism>
<dbReference type="Proteomes" id="UP000759131">
    <property type="component" value="Unassembled WGS sequence"/>
</dbReference>
<dbReference type="SUPFAM" id="SSF52047">
    <property type="entry name" value="RNI-like"/>
    <property type="match status" value="1"/>
</dbReference>
<accession>A0A7R9KGL8</accession>
<dbReference type="OrthoDB" id="6532759at2759"/>
<evidence type="ECO:0000313" key="2">
    <source>
        <dbReference type="Proteomes" id="UP000759131"/>
    </source>
</evidence>
<dbReference type="AlphaFoldDB" id="A0A7R9KGL8"/>